<keyword evidence="3" id="KW-0862">Zinc</keyword>
<feature type="region of interest" description="Disordered" evidence="5">
    <location>
        <begin position="711"/>
        <end position="871"/>
    </location>
</feature>
<dbReference type="GO" id="GO:0006325">
    <property type="term" value="P:chromatin organization"/>
    <property type="evidence" value="ECO:0007669"/>
    <property type="project" value="UniProtKB-KW"/>
</dbReference>
<evidence type="ECO:0000313" key="8">
    <source>
        <dbReference type="Proteomes" id="UP001324427"/>
    </source>
</evidence>
<dbReference type="Gene3D" id="3.30.40.10">
    <property type="entry name" value="Zinc/RING finger domain, C3HC4 (zinc finger)"/>
    <property type="match status" value="1"/>
</dbReference>
<feature type="region of interest" description="Disordered" evidence="5">
    <location>
        <begin position="472"/>
        <end position="690"/>
    </location>
</feature>
<sequence>MTDTFYPATTITGHHTVHATFPNVLAFTQNQRYGASLLDGAHEDDGQISCFCGYNDDDGNTVACDNCNRWNHTICYYPQYDGRELPEGLEHYCVECKPRVIDVHSANAQQRARREHQNLLANGAKRPPAKSHKKKVKEPAAPGYTNGWPLDNFRHDRNSASPRDQPPPAKRPKTSHRTSDSTTNASTKGYSRKRTATGVHLRRSLSQSPDAPIDVYSTEFVRCYQHDQWSITQANLHNDIGVTNALSEWLRAPEDTFREMHGLEKTDVLMRWDGDLDDIPGKAQVDIREAHDNGFQDAGGNSPMWKIVTVQDPIANGAYIGELKGHVGFKEEYKADAANRWPLLRHPEPFVFFHPRLPIYVDARSEGTEMRYVRRSCQPNAELRVLVTDSTDYRFCFMATEQIDPGMEVAVGWDTTESIPVKMNGQNGPPSTKDMDLLGTWVSTVLSNCGPCACGLPTSDCAMSRFDRRGQSAGYEDEAQSVKMPKARKKKAGPHISPLDTYALNSRSGSEARKVDQDDEPTDSRSASGSGGRGSGSRDITPNTRLMVNGSLSVMPELSARERKKLEREEEIFKRQEEEQSGRHSKKKRNSAGSAANTPSATSSKQLGFPGSTLRYADAGTLGQSGLPPAKPTNGKRPGASTTHGESARTTLRTTRMPKPDYADAHTQCDMDTEDAQRRVATTPPRRKYISVTQRLLERCATNNARYGRAAQMVSKPAKSPGADAPTATHNDCITNESPHPSLDQVEDDDEYEPEPASGPEPADDVSMQDAPAQEAVAQWDAGTPESHGPLMSPKTLHGHDSVLSHPPMDPPAPPWAFGASPTAPDAPDSPAQHHKPLEMHVHMPPPSLNPFAGPSMLSAGSPNNATGSFAQSPASLMVSAPMFSPSVAAAVAASPARKKLSLSDYTRRSKAIHKDEPRGDRDSSPASVASGPIVPPLQPSAAEAAKAGESSSAVEDDVKMEDVGALSGAQGA</sequence>
<feature type="compositionally biased region" description="Polar residues" evidence="5">
    <location>
        <begin position="180"/>
        <end position="189"/>
    </location>
</feature>
<evidence type="ECO:0000256" key="4">
    <source>
        <dbReference type="ARBA" id="ARBA00022853"/>
    </source>
</evidence>
<keyword evidence="1" id="KW-0479">Metal-binding</keyword>
<feature type="region of interest" description="Disordered" evidence="5">
    <location>
        <begin position="120"/>
        <end position="205"/>
    </location>
</feature>
<feature type="compositionally biased region" description="Acidic residues" evidence="5">
    <location>
        <begin position="745"/>
        <end position="754"/>
    </location>
</feature>
<dbReference type="Gene3D" id="2.170.270.10">
    <property type="entry name" value="SET domain"/>
    <property type="match status" value="1"/>
</dbReference>
<dbReference type="SMART" id="SM00317">
    <property type="entry name" value="SET"/>
    <property type="match status" value="1"/>
</dbReference>
<evidence type="ECO:0000256" key="3">
    <source>
        <dbReference type="ARBA" id="ARBA00022833"/>
    </source>
</evidence>
<dbReference type="GO" id="GO:0006355">
    <property type="term" value="P:regulation of DNA-templated transcription"/>
    <property type="evidence" value="ECO:0007669"/>
    <property type="project" value="TreeGrafter"/>
</dbReference>
<feature type="compositionally biased region" description="Polar residues" evidence="5">
    <location>
        <begin position="591"/>
        <end position="606"/>
    </location>
</feature>
<protein>
    <recommendedName>
        <fullName evidence="6">SET domain-containing protein</fullName>
    </recommendedName>
</protein>
<feature type="domain" description="SET" evidence="6">
    <location>
        <begin position="283"/>
        <end position="414"/>
    </location>
</feature>
<dbReference type="GO" id="GO:0034967">
    <property type="term" value="C:Set3 complex"/>
    <property type="evidence" value="ECO:0007669"/>
    <property type="project" value="TreeGrafter"/>
</dbReference>
<feature type="compositionally biased region" description="Basic and acidic residues" evidence="5">
    <location>
        <begin position="559"/>
        <end position="582"/>
    </location>
</feature>
<feature type="compositionally biased region" description="Basic residues" evidence="5">
    <location>
        <begin position="190"/>
        <end position="203"/>
    </location>
</feature>
<comment type="caution">
    <text evidence="7">The sequence shown here is derived from an EMBL/GenBank/DDBJ whole genome shotgun (WGS) entry which is preliminary data.</text>
</comment>
<keyword evidence="8" id="KW-1185">Reference proteome</keyword>
<evidence type="ECO:0000256" key="2">
    <source>
        <dbReference type="ARBA" id="ARBA00022771"/>
    </source>
</evidence>
<accession>A0AAV9JRT8</accession>
<name>A0AAV9JRT8_9PEZI</name>
<dbReference type="InterPro" id="IPR001214">
    <property type="entry name" value="SET_dom"/>
</dbReference>
<evidence type="ECO:0000256" key="5">
    <source>
        <dbReference type="SAM" id="MobiDB-lite"/>
    </source>
</evidence>
<feature type="compositionally biased region" description="Low complexity" evidence="5">
    <location>
        <begin position="941"/>
        <end position="954"/>
    </location>
</feature>
<feature type="compositionally biased region" description="Polar residues" evidence="5">
    <location>
        <begin position="859"/>
        <end position="871"/>
    </location>
</feature>
<proteinExistence type="predicted"/>
<evidence type="ECO:0000259" key="6">
    <source>
        <dbReference type="PROSITE" id="PS50280"/>
    </source>
</evidence>
<dbReference type="InterPro" id="IPR019787">
    <property type="entry name" value="Znf_PHD-finger"/>
</dbReference>
<dbReference type="AlphaFoldDB" id="A0AAV9JRT8"/>
<keyword evidence="4" id="KW-0156">Chromatin regulator</keyword>
<evidence type="ECO:0000256" key="1">
    <source>
        <dbReference type="ARBA" id="ARBA00022723"/>
    </source>
</evidence>
<dbReference type="PROSITE" id="PS50280">
    <property type="entry name" value="SET"/>
    <property type="match status" value="1"/>
</dbReference>
<feature type="compositionally biased region" description="Basic and acidic residues" evidence="5">
    <location>
        <begin position="913"/>
        <end position="924"/>
    </location>
</feature>
<dbReference type="GO" id="GO:0070210">
    <property type="term" value="C:Rpd3L-Expanded complex"/>
    <property type="evidence" value="ECO:0007669"/>
    <property type="project" value="TreeGrafter"/>
</dbReference>
<keyword evidence="2" id="KW-0863">Zinc-finger</keyword>
<gene>
    <name evidence="7" type="ORF">LTR36_010239</name>
</gene>
<dbReference type="SUPFAM" id="SSF57903">
    <property type="entry name" value="FYVE/PHD zinc finger"/>
    <property type="match status" value="1"/>
</dbReference>
<dbReference type="InterPro" id="IPR013083">
    <property type="entry name" value="Znf_RING/FYVE/PHD"/>
</dbReference>
<dbReference type="Proteomes" id="UP001324427">
    <property type="component" value="Unassembled WGS sequence"/>
</dbReference>
<dbReference type="GO" id="GO:0008270">
    <property type="term" value="F:zinc ion binding"/>
    <property type="evidence" value="ECO:0007669"/>
    <property type="project" value="UniProtKB-KW"/>
</dbReference>
<dbReference type="Pfam" id="PF00628">
    <property type="entry name" value="PHD"/>
    <property type="match status" value="1"/>
</dbReference>
<feature type="compositionally biased region" description="Basic and acidic residues" evidence="5">
    <location>
        <begin position="658"/>
        <end position="669"/>
    </location>
</feature>
<dbReference type="InterPro" id="IPR046341">
    <property type="entry name" value="SET_dom_sf"/>
</dbReference>
<feature type="compositionally biased region" description="Low complexity" evidence="5">
    <location>
        <begin position="820"/>
        <end position="831"/>
    </location>
</feature>
<dbReference type="EMBL" id="JAVFHQ010000008">
    <property type="protein sequence ID" value="KAK4548368.1"/>
    <property type="molecule type" value="Genomic_DNA"/>
</dbReference>
<feature type="compositionally biased region" description="Polar residues" evidence="5">
    <location>
        <begin position="640"/>
        <end position="654"/>
    </location>
</feature>
<reference evidence="7 8" key="1">
    <citation type="submission" date="2021-11" db="EMBL/GenBank/DDBJ databases">
        <title>Black yeast isolated from Biological Soil Crust.</title>
        <authorList>
            <person name="Kurbessoian T."/>
        </authorList>
    </citation>
    <scope>NUCLEOTIDE SEQUENCE [LARGE SCALE GENOMIC DNA]</scope>
    <source>
        <strain evidence="7 8">CCFEE 5522</strain>
    </source>
</reference>
<feature type="region of interest" description="Disordered" evidence="5">
    <location>
        <begin position="889"/>
        <end position="973"/>
    </location>
</feature>
<dbReference type="InterPro" id="IPR011011">
    <property type="entry name" value="Znf_FYVE_PHD"/>
</dbReference>
<organism evidence="7 8">
    <name type="scientific">Oleoguttula mirabilis</name>
    <dbReference type="NCBI Taxonomy" id="1507867"/>
    <lineage>
        <taxon>Eukaryota</taxon>
        <taxon>Fungi</taxon>
        <taxon>Dikarya</taxon>
        <taxon>Ascomycota</taxon>
        <taxon>Pezizomycotina</taxon>
        <taxon>Dothideomycetes</taxon>
        <taxon>Dothideomycetidae</taxon>
        <taxon>Mycosphaerellales</taxon>
        <taxon>Teratosphaeriaceae</taxon>
        <taxon>Oleoguttula</taxon>
    </lineage>
</organism>
<dbReference type="Pfam" id="PF00856">
    <property type="entry name" value="SET"/>
    <property type="match status" value="1"/>
</dbReference>
<dbReference type="PANTHER" id="PTHR46462:SF3">
    <property type="entry name" value="UPSET, ISOFORM A"/>
    <property type="match status" value="1"/>
</dbReference>
<dbReference type="SUPFAM" id="SSF82199">
    <property type="entry name" value="SET domain"/>
    <property type="match status" value="1"/>
</dbReference>
<feature type="compositionally biased region" description="Polar residues" evidence="5">
    <location>
        <begin position="728"/>
        <end position="739"/>
    </location>
</feature>
<feature type="compositionally biased region" description="Basic residues" evidence="5">
    <location>
        <begin position="127"/>
        <end position="136"/>
    </location>
</feature>
<evidence type="ECO:0000313" key="7">
    <source>
        <dbReference type="EMBL" id="KAK4548368.1"/>
    </source>
</evidence>
<feature type="compositionally biased region" description="Polar residues" evidence="5">
    <location>
        <begin position="540"/>
        <end position="552"/>
    </location>
</feature>
<dbReference type="PANTHER" id="PTHR46462">
    <property type="entry name" value="UPSET, ISOFORM A"/>
    <property type="match status" value="1"/>
</dbReference>